<evidence type="ECO:0000313" key="3">
    <source>
        <dbReference type="Proteomes" id="UP000054408"/>
    </source>
</evidence>
<feature type="compositionally biased region" description="Basic residues" evidence="1">
    <location>
        <begin position="210"/>
        <end position="225"/>
    </location>
</feature>
<dbReference type="RefSeq" id="XP_013759460.1">
    <property type="nucleotide sequence ID" value="XM_013904006.1"/>
</dbReference>
<dbReference type="Proteomes" id="UP000054408">
    <property type="component" value="Unassembled WGS sequence"/>
</dbReference>
<dbReference type="PANTHER" id="PTHR33887:SF4">
    <property type="entry name" value="AB2-183"/>
    <property type="match status" value="1"/>
</dbReference>
<dbReference type="EMBL" id="GL349447">
    <property type="protein sequence ID" value="KNC47526.1"/>
    <property type="molecule type" value="Genomic_DNA"/>
</dbReference>
<dbReference type="AlphaFoldDB" id="A0A0L0D622"/>
<name>A0A0L0D622_THETB</name>
<evidence type="ECO:0000313" key="2">
    <source>
        <dbReference type="EMBL" id="KNC47526.1"/>
    </source>
</evidence>
<evidence type="ECO:0000256" key="1">
    <source>
        <dbReference type="SAM" id="MobiDB-lite"/>
    </source>
</evidence>
<dbReference type="GeneID" id="25562221"/>
<reference evidence="2 3" key="1">
    <citation type="submission" date="2010-05" db="EMBL/GenBank/DDBJ databases">
        <title>The Genome Sequence of Thecamonas trahens ATCC 50062.</title>
        <authorList>
            <consortium name="The Broad Institute Genome Sequencing Platform"/>
            <person name="Russ C."/>
            <person name="Cuomo C."/>
            <person name="Shea T."/>
            <person name="Young S.K."/>
            <person name="Zeng Q."/>
            <person name="Koehrsen M."/>
            <person name="Haas B."/>
            <person name="Borodovsky M."/>
            <person name="Guigo R."/>
            <person name="Alvarado L."/>
            <person name="Berlin A."/>
            <person name="Bochicchio J."/>
            <person name="Borenstein D."/>
            <person name="Chapman S."/>
            <person name="Chen Z."/>
            <person name="Freedman E."/>
            <person name="Gellesch M."/>
            <person name="Goldberg J."/>
            <person name="Griggs A."/>
            <person name="Gujja S."/>
            <person name="Heilman E."/>
            <person name="Heiman D."/>
            <person name="Hepburn T."/>
            <person name="Howarth C."/>
            <person name="Jen D."/>
            <person name="Larson L."/>
            <person name="Mehta T."/>
            <person name="Park D."/>
            <person name="Pearson M."/>
            <person name="Roberts A."/>
            <person name="Saif S."/>
            <person name="Shenoy N."/>
            <person name="Sisk P."/>
            <person name="Stolte C."/>
            <person name="Sykes S."/>
            <person name="Thomson T."/>
            <person name="Walk T."/>
            <person name="White J."/>
            <person name="Yandava C."/>
            <person name="Burger G."/>
            <person name="Gray M.W."/>
            <person name="Holland P.W.H."/>
            <person name="King N."/>
            <person name="Lang F.B.F."/>
            <person name="Roger A.J."/>
            <person name="Ruiz-Trillo I."/>
            <person name="Lander E."/>
            <person name="Nusbaum C."/>
        </authorList>
    </citation>
    <scope>NUCLEOTIDE SEQUENCE [LARGE SCALE GENOMIC DNA]</scope>
    <source>
        <strain evidence="2 3">ATCC 50062</strain>
    </source>
</reference>
<feature type="region of interest" description="Disordered" evidence="1">
    <location>
        <begin position="189"/>
        <end position="231"/>
    </location>
</feature>
<feature type="compositionally biased region" description="Low complexity" evidence="1">
    <location>
        <begin position="200"/>
        <end position="209"/>
    </location>
</feature>
<feature type="region of interest" description="Disordered" evidence="1">
    <location>
        <begin position="70"/>
        <end position="93"/>
    </location>
</feature>
<proteinExistence type="predicted"/>
<protein>
    <submittedName>
        <fullName evidence="2">Uncharacterized protein</fullName>
    </submittedName>
</protein>
<sequence length="231" mass="25041">MFIYVVFGEDEGQQVMLNTRCRSVILLDAVCEAMGLDAGQFSDPSATLTSPIMGDEVTLPRIKNPFDLPADAAAPNADARDPPASNPRDRSASRHPALVFLDLADEAGNLRGLNPSNPLEYASDVLKPRAKYVPVKIVVDQASSTKTCIPLRAGFELRTGSSSVTKAAKRPNASSLNTDNFAQLDRHLESPRVRTNLDASATSAASSSRSRNRSNRSQRNRKRRSTTITKS</sequence>
<accession>A0A0L0D622</accession>
<dbReference type="PANTHER" id="PTHR33887">
    <property type="entry name" value="PB1 DOMAIN-CONTAINING PROTEIN"/>
    <property type="match status" value="1"/>
</dbReference>
<dbReference type="InterPro" id="IPR039471">
    <property type="entry name" value="CXorf65-like"/>
</dbReference>
<gene>
    <name evidence="2" type="ORF">AMSG_02546</name>
</gene>
<keyword evidence="3" id="KW-1185">Reference proteome</keyword>
<organism evidence="2 3">
    <name type="scientific">Thecamonas trahens ATCC 50062</name>
    <dbReference type="NCBI Taxonomy" id="461836"/>
    <lineage>
        <taxon>Eukaryota</taxon>
        <taxon>Apusozoa</taxon>
        <taxon>Apusomonadida</taxon>
        <taxon>Apusomonadidae</taxon>
        <taxon>Thecamonas</taxon>
    </lineage>
</organism>